<accession>A0A975B2P3</accession>
<reference evidence="2" key="1">
    <citation type="submission" date="2019-11" db="EMBL/GenBank/DDBJ databases">
        <authorList>
            <person name="Kojima H."/>
        </authorList>
    </citation>
    <scope>NUCLEOTIDE SEQUENCE</scope>
    <source>
        <strain evidence="2">H1576</strain>
    </source>
</reference>
<protein>
    <submittedName>
        <fullName evidence="2">Type III secretion system protein</fullName>
    </submittedName>
</protein>
<evidence type="ECO:0000256" key="1">
    <source>
        <dbReference type="ARBA" id="ARBA00010690"/>
    </source>
</evidence>
<keyword evidence="3" id="KW-1185">Reference proteome</keyword>
<dbReference type="EMBL" id="CP046072">
    <property type="protein sequence ID" value="QSZ43079.1"/>
    <property type="molecule type" value="Genomic_DNA"/>
</dbReference>
<dbReference type="PANTHER" id="PTHR30531">
    <property type="entry name" value="FLAGELLAR BIOSYNTHETIC PROTEIN FLHB"/>
    <property type="match status" value="1"/>
</dbReference>
<dbReference type="AlphaFoldDB" id="A0A975B2P3"/>
<dbReference type="Proteomes" id="UP000671852">
    <property type="component" value="Chromosome"/>
</dbReference>
<evidence type="ECO:0000313" key="2">
    <source>
        <dbReference type="EMBL" id="QSZ43079.1"/>
    </source>
</evidence>
<gene>
    <name evidence="2" type="ORF">GJV85_05565</name>
</gene>
<proteinExistence type="inferred from homology"/>
<reference evidence="2" key="2">
    <citation type="submission" date="2021-04" db="EMBL/GenBank/DDBJ databases">
        <title>Isolation and characterization of a novel species of the genus Sulfurimonas.</title>
        <authorList>
            <person name="Fukui M."/>
        </authorList>
    </citation>
    <scope>NUCLEOTIDE SEQUENCE</scope>
    <source>
        <strain evidence="2">H1576</strain>
    </source>
</reference>
<comment type="similarity">
    <text evidence="1">Belongs to the type III secretion exporter family.</text>
</comment>
<dbReference type="InterPro" id="IPR006135">
    <property type="entry name" value="T3SS_substrate_exporter"/>
</dbReference>
<dbReference type="GO" id="GO:0005886">
    <property type="term" value="C:plasma membrane"/>
    <property type="evidence" value="ECO:0007669"/>
    <property type="project" value="TreeGrafter"/>
</dbReference>
<evidence type="ECO:0000313" key="3">
    <source>
        <dbReference type="Proteomes" id="UP000671852"/>
    </source>
</evidence>
<organism evidence="2 3">
    <name type="scientific">Sulfurimonas aquatica</name>
    <dbReference type="NCBI Taxonomy" id="2672570"/>
    <lineage>
        <taxon>Bacteria</taxon>
        <taxon>Pseudomonadati</taxon>
        <taxon>Campylobacterota</taxon>
        <taxon>Epsilonproteobacteria</taxon>
        <taxon>Campylobacterales</taxon>
        <taxon>Sulfurimonadaceae</taxon>
        <taxon>Sulfurimonas</taxon>
    </lineage>
</organism>
<dbReference type="SUPFAM" id="SSF160544">
    <property type="entry name" value="EscU C-terminal domain-like"/>
    <property type="match status" value="1"/>
</dbReference>
<sequence length="83" mass="9243">MKEKAVALKYDASVSSAPKVTAKGEGHTAQTIIKIAKENDIPIKKDEDLVELLSKVDLDREVPAEMYKAIAEVFSFIYNMTKK</sequence>
<dbReference type="Pfam" id="PF01312">
    <property type="entry name" value="Bac_export_2"/>
    <property type="match status" value="1"/>
</dbReference>
<dbReference type="KEGG" id="saqt:GJV85_05565"/>
<dbReference type="Gene3D" id="3.40.1690.10">
    <property type="entry name" value="secretion proteins EscU"/>
    <property type="match status" value="1"/>
</dbReference>
<dbReference type="InterPro" id="IPR029025">
    <property type="entry name" value="T3SS_substrate_exporter_C"/>
</dbReference>
<dbReference type="PANTHER" id="PTHR30531:SF12">
    <property type="entry name" value="FLAGELLAR BIOSYNTHETIC PROTEIN FLHB"/>
    <property type="match status" value="1"/>
</dbReference>
<name>A0A975B2P3_9BACT</name>
<dbReference type="GO" id="GO:0009306">
    <property type="term" value="P:protein secretion"/>
    <property type="evidence" value="ECO:0007669"/>
    <property type="project" value="InterPro"/>
</dbReference>